<evidence type="ECO:0000313" key="2">
    <source>
        <dbReference type="EMBL" id="MCC5599820.1"/>
    </source>
</evidence>
<comment type="caution">
    <text evidence="2">The sequence shown here is derived from an EMBL/GenBank/DDBJ whole genome shotgun (WGS) entry which is preliminary data.</text>
</comment>
<dbReference type="EMBL" id="JAIVFQ010000012">
    <property type="protein sequence ID" value="MCC5599820.1"/>
    <property type="molecule type" value="Genomic_DNA"/>
</dbReference>
<gene>
    <name evidence="2" type="ORF">LC586_11400</name>
</gene>
<proteinExistence type="predicted"/>
<protein>
    <submittedName>
        <fullName evidence="2">Uncharacterized protein</fullName>
    </submittedName>
</protein>
<dbReference type="RefSeq" id="WP_229484638.1">
    <property type="nucleotide sequence ID" value="NZ_JAIVFQ010000012.1"/>
</dbReference>
<evidence type="ECO:0000256" key="1">
    <source>
        <dbReference type="SAM" id="MobiDB-lite"/>
    </source>
</evidence>
<organism evidence="2 3">
    <name type="scientific">Nostoc favosum CHAB5714</name>
    <dbReference type="NCBI Taxonomy" id="2780399"/>
    <lineage>
        <taxon>Bacteria</taxon>
        <taxon>Bacillati</taxon>
        <taxon>Cyanobacteriota</taxon>
        <taxon>Cyanophyceae</taxon>
        <taxon>Nostocales</taxon>
        <taxon>Nostocaceae</taxon>
        <taxon>Nostoc</taxon>
        <taxon>Nostoc favosum</taxon>
    </lineage>
</organism>
<evidence type="ECO:0000313" key="3">
    <source>
        <dbReference type="Proteomes" id="UP001199525"/>
    </source>
</evidence>
<dbReference type="Proteomes" id="UP001199525">
    <property type="component" value="Unassembled WGS sequence"/>
</dbReference>
<keyword evidence="3" id="KW-1185">Reference proteome</keyword>
<sequence length="181" mass="19224">MKTRRNVDMNSSTADSHAGMSMKPKATRSQLLAVTLLTLLALAFGVFIAALYGNFTMSARNMQPESMPGMNMGNQSMPGMNMNNDNKSMPGMNMGGTKSPTPISSLPSAPMSSVTQMNGLVMPPGMIMTSDMSMEAMEDMAAVDLTKIAYAAPVDARGDETLTPKLENGVKVFNLDASLIS</sequence>
<name>A0ABS8I6T5_9NOSO</name>
<feature type="region of interest" description="Disordered" evidence="1">
    <location>
        <begin position="1"/>
        <end position="22"/>
    </location>
</feature>
<accession>A0ABS8I6T5</accession>
<reference evidence="2 3" key="1">
    <citation type="journal article" date="2021" name="Microorganisms">
        <title>Genome Evolution of Filamentous Cyanobacterium Nostoc Species: From Facultative Symbiosis to Free Living.</title>
        <authorList>
            <person name="Huo D."/>
            <person name="Li H."/>
            <person name="Cai F."/>
            <person name="Guo X."/>
            <person name="Qiao Z."/>
            <person name="Wang W."/>
            <person name="Yu G."/>
            <person name="Li R."/>
        </authorList>
    </citation>
    <scope>NUCLEOTIDE SEQUENCE [LARGE SCALE GENOMIC DNA]</scope>
    <source>
        <strain evidence="2 3">CHAB 5714</strain>
    </source>
</reference>